<dbReference type="Proteomes" id="UP000319804">
    <property type="component" value="Unassembled WGS sequence"/>
</dbReference>
<feature type="compositionally biased region" description="Polar residues" evidence="1">
    <location>
        <begin position="1"/>
        <end position="12"/>
    </location>
</feature>
<gene>
    <name evidence="2" type="ORF">FHX68_2662</name>
</gene>
<evidence type="ECO:0000313" key="3">
    <source>
        <dbReference type="Proteomes" id="UP000319804"/>
    </source>
</evidence>
<reference evidence="2 3" key="1">
    <citation type="submission" date="2019-06" db="EMBL/GenBank/DDBJ databases">
        <title>Sequencing the genomes of 1000 actinobacteria strains.</title>
        <authorList>
            <person name="Klenk H.-P."/>
        </authorList>
    </citation>
    <scope>NUCLEOTIDE SEQUENCE [LARGE SCALE GENOMIC DNA]</scope>
    <source>
        <strain evidence="2 3">DSM 20427</strain>
    </source>
</reference>
<accession>A0A4Y3UKU2</accession>
<evidence type="ECO:0000313" key="2">
    <source>
        <dbReference type="EMBL" id="TQM91437.1"/>
    </source>
</evidence>
<sequence>MGCHRTSQSRNAEASAKKITSGAFASPGAAASPVLTSATLPGATDTIPAVIPCIRAREAGQCTTGRFHTPGSANSP</sequence>
<dbReference type="EMBL" id="VFPS01000005">
    <property type="protein sequence ID" value="TQM91437.1"/>
    <property type="molecule type" value="Genomic_DNA"/>
</dbReference>
<organism evidence="2 3">
    <name type="scientific">Microbacterium lacticum</name>
    <dbReference type="NCBI Taxonomy" id="33885"/>
    <lineage>
        <taxon>Bacteria</taxon>
        <taxon>Bacillati</taxon>
        <taxon>Actinomycetota</taxon>
        <taxon>Actinomycetes</taxon>
        <taxon>Micrococcales</taxon>
        <taxon>Microbacteriaceae</taxon>
        <taxon>Microbacterium</taxon>
    </lineage>
</organism>
<feature type="region of interest" description="Disordered" evidence="1">
    <location>
        <begin position="1"/>
        <end position="31"/>
    </location>
</feature>
<evidence type="ECO:0000256" key="1">
    <source>
        <dbReference type="SAM" id="MobiDB-lite"/>
    </source>
</evidence>
<dbReference type="AlphaFoldDB" id="A0A4Y3UKU2"/>
<comment type="caution">
    <text evidence="2">The sequence shown here is derived from an EMBL/GenBank/DDBJ whole genome shotgun (WGS) entry which is preliminary data.</text>
</comment>
<proteinExistence type="predicted"/>
<protein>
    <submittedName>
        <fullName evidence="2">Uncharacterized protein</fullName>
    </submittedName>
</protein>
<name>A0A4Y3UKU2_9MICO</name>
<keyword evidence="3" id="KW-1185">Reference proteome</keyword>
<feature type="compositionally biased region" description="Low complexity" evidence="1">
    <location>
        <begin position="21"/>
        <end position="31"/>
    </location>
</feature>